<dbReference type="AlphaFoldDB" id="A0AAU7Y5U4"/>
<protein>
    <recommendedName>
        <fullName evidence="3">Lipoprotein</fullName>
    </recommendedName>
</protein>
<feature type="chain" id="PRO_5043650054" description="Lipoprotein" evidence="1">
    <location>
        <begin position="21"/>
        <end position="141"/>
    </location>
</feature>
<evidence type="ECO:0008006" key="3">
    <source>
        <dbReference type="Google" id="ProtNLM"/>
    </source>
</evidence>
<reference evidence="2" key="1">
    <citation type="submission" date="2023-08" db="EMBL/GenBank/DDBJ databases">
        <title>Increased levels of nutrients transform a symbiont into a lethal pathobiont.</title>
        <authorList>
            <person name="Lachnit T."/>
            <person name="Ulrich L."/>
            <person name="Willmer F.M."/>
            <person name="Hasenbein T."/>
            <person name="Steiner L.X."/>
            <person name="Wolters M."/>
            <person name="Herbst E.M."/>
            <person name="Deines P."/>
        </authorList>
    </citation>
    <scope>NUCLEOTIDE SEQUENCE</scope>
    <source>
        <strain evidence="2">T3</strain>
    </source>
</reference>
<feature type="signal peptide" evidence="1">
    <location>
        <begin position="1"/>
        <end position="20"/>
    </location>
</feature>
<name>A0AAU7Y5U4_9PSED</name>
<proteinExistence type="predicted"/>
<organism evidence="2">
    <name type="scientific">Pseudomonas solani</name>
    <dbReference type="NCBI Taxonomy" id="2731552"/>
    <lineage>
        <taxon>Bacteria</taxon>
        <taxon>Pseudomonadati</taxon>
        <taxon>Pseudomonadota</taxon>
        <taxon>Gammaproteobacteria</taxon>
        <taxon>Pseudomonadales</taxon>
        <taxon>Pseudomonadaceae</taxon>
        <taxon>Pseudomonas</taxon>
    </lineage>
</organism>
<dbReference type="EMBL" id="CP158373">
    <property type="protein sequence ID" value="XBY65654.1"/>
    <property type="molecule type" value="Genomic_DNA"/>
</dbReference>
<evidence type="ECO:0000313" key="2">
    <source>
        <dbReference type="EMBL" id="XBY65654.1"/>
    </source>
</evidence>
<keyword evidence="1" id="KW-0732">Signal</keyword>
<dbReference type="PROSITE" id="PS51257">
    <property type="entry name" value="PROKAR_LIPOPROTEIN"/>
    <property type="match status" value="1"/>
</dbReference>
<sequence length="141" mass="15705">MDLKLIKGLLTLAVCTALGACVPVYKTLQPYAEAQVRNEQGQPLESAEVVLISSAYPYGWEQFRAAAMTDPAGVATFYKVKDFRLEFFVIHGAQEFFWNWCVKSRGYATQTTAFSNGDDFEAYPTFVLKPGDSTACPEPRK</sequence>
<evidence type="ECO:0000256" key="1">
    <source>
        <dbReference type="SAM" id="SignalP"/>
    </source>
</evidence>
<accession>A0AAU7Y5U4</accession>
<dbReference type="RefSeq" id="WP_043242669.1">
    <property type="nucleotide sequence ID" value="NZ_CP158373.1"/>
</dbReference>
<gene>
    <name evidence="2" type="ORF">ABS648_07775</name>
</gene>